<dbReference type="PANTHER" id="PTHR43174:SF3">
    <property type="entry name" value="UDP-N-ACETYLGLUCOSAMINE 2-EPIMERASE"/>
    <property type="match status" value="1"/>
</dbReference>
<dbReference type="CDD" id="cd03786">
    <property type="entry name" value="GTB_UDP-GlcNAc_2-Epimerase"/>
    <property type="match status" value="1"/>
</dbReference>
<dbReference type="Pfam" id="PF02350">
    <property type="entry name" value="Epimerase_2"/>
    <property type="match status" value="1"/>
</dbReference>
<proteinExistence type="predicted"/>
<evidence type="ECO:0000313" key="2">
    <source>
        <dbReference type="EMBL" id="ASS90135.1"/>
    </source>
</evidence>
<sequence length="385" mass="43093">MDKRKICVVTGTRAEYGLLYWLMKEIQSDPDLELQIIATGMHLSPEFGLTYKQIEEDGFVINEKVEMLLSSDTPVGIAKSLGLGTIGFADSLNRLKPDILVLLGDRFEILAAAQAAMIARIPIAHIHGGEVTYGAYDDSIRHAITKMSYLHFVTTEEHRKRVIRLGEHPNRVYNVGAPGIENIVKLQLLSKKQLEESLGIYLEEPIFLITHHPTTLSSNPIEGTEELLEALNNFNNATMIFTKANADDNGRKINNLIGAYVSQKPDKRKFFDSLGQLRYLSLLKYANVIIGNSSSGLIEAPYLETPTVNIGSRQKGRIRPNSVFDCNPDVKEITEAIIKALNYKFKGDSEYKIFGNGETSQQILKVLKNIDIKSMTKEFYDGEII</sequence>
<dbReference type="Proteomes" id="UP000214606">
    <property type="component" value="Chromosome"/>
</dbReference>
<dbReference type="EMBL" id="CP017703">
    <property type="protein sequence ID" value="ASS90135.1"/>
    <property type="molecule type" value="Genomic_DNA"/>
</dbReference>
<dbReference type="Gene3D" id="3.40.50.2000">
    <property type="entry name" value="Glycogen Phosphorylase B"/>
    <property type="match status" value="2"/>
</dbReference>
<dbReference type="RefSeq" id="WP_094245107.1">
    <property type="nucleotide sequence ID" value="NZ_CP017703.1"/>
</dbReference>
<accession>A0A223E4S5</accession>
<dbReference type="GO" id="GO:0004553">
    <property type="term" value="F:hydrolase activity, hydrolyzing O-glycosyl compounds"/>
    <property type="evidence" value="ECO:0007669"/>
    <property type="project" value="InterPro"/>
</dbReference>
<evidence type="ECO:0000259" key="1">
    <source>
        <dbReference type="Pfam" id="PF02350"/>
    </source>
</evidence>
<dbReference type="KEGG" id="apak:AP3564_07745"/>
<dbReference type="AlphaFoldDB" id="A0A223E4S5"/>
<evidence type="ECO:0000313" key="3">
    <source>
        <dbReference type="Proteomes" id="UP000214606"/>
    </source>
</evidence>
<organism evidence="2 3">
    <name type="scientific">Aeribacillus pallidus</name>
    <dbReference type="NCBI Taxonomy" id="33936"/>
    <lineage>
        <taxon>Bacteria</taxon>
        <taxon>Bacillati</taxon>
        <taxon>Bacillota</taxon>
        <taxon>Bacilli</taxon>
        <taxon>Bacillales</taxon>
        <taxon>Bacillaceae</taxon>
        <taxon>Aeribacillus</taxon>
    </lineage>
</organism>
<name>A0A223E4S5_9BACI</name>
<dbReference type="GO" id="GO:0006047">
    <property type="term" value="P:UDP-N-acetylglucosamine metabolic process"/>
    <property type="evidence" value="ECO:0007669"/>
    <property type="project" value="InterPro"/>
</dbReference>
<dbReference type="PANTHER" id="PTHR43174">
    <property type="entry name" value="UDP-N-ACETYLGLUCOSAMINE 2-EPIMERASE"/>
    <property type="match status" value="1"/>
</dbReference>
<dbReference type="InterPro" id="IPR029767">
    <property type="entry name" value="WecB-like"/>
</dbReference>
<gene>
    <name evidence="2" type="ORF">AP3564_07745</name>
</gene>
<feature type="domain" description="UDP-N-acetylglucosamine 2-epimerase" evidence="1">
    <location>
        <begin position="24"/>
        <end position="368"/>
    </location>
</feature>
<dbReference type="InterPro" id="IPR003331">
    <property type="entry name" value="UDP_GlcNAc_Epimerase_2_dom"/>
</dbReference>
<reference evidence="2 3" key="1">
    <citation type="submission" date="2016-10" db="EMBL/GenBank/DDBJ databases">
        <title>The whole genome sequencing and assembly of Aeribacillus pallidus KCTC3564 strain.</title>
        <authorList>
            <person name="Lee Y.-J."/>
            <person name="Park M.-K."/>
            <person name="Yi H."/>
            <person name="Bahn Y.-S."/>
            <person name="Kim J.F."/>
            <person name="Lee D.-W."/>
        </authorList>
    </citation>
    <scope>NUCLEOTIDE SEQUENCE [LARGE SCALE GENOMIC DNA]</scope>
    <source>
        <strain evidence="2 3">KCTC3564</strain>
    </source>
</reference>
<dbReference type="NCBIfam" id="TIGR03568">
    <property type="entry name" value="NeuC_NnaA"/>
    <property type="match status" value="1"/>
</dbReference>
<dbReference type="InterPro" id="IPR020004">
    <property type="entry name" value="UDP-GlcNAc_Epase"/>
</dbReference>
<dbReference type="SUPFAM" id="SSF53756">
    <property type="entry name" value="UDP-Glycosyltransferase/glycogen phosphorylase"/>
    <property type="match status" value="1"/>
</dbReference>
<protein>
    <submittedName>
        <fullName evidence="2">UDP-N-acetyl-D-glucosamine 2-epimerase, UDP-hydrolysing</fullName>
    </submittedName>
</protein>